<evidence type="ECO:0000313" key="1">
    <source>
        <dbReference type="EMBL" id="KIK06169.1"/>
    </source>
</evidence>
<sequence length="86" mass="9691">MIFRLPKSWAHSIRRRIALYPLSSPHSDSNPARELVSQKRLSVFVEPPRGFGVGCVMYGKLAIFRKNSQDLAATTHRLVPLSIDSD</sequence>
<feature type="non-terminal residue" evidence="1">
    <location>
        <position position="1"/>
    </location>
</feature>
<dbReference type="HOGENOM" id="CLU_2503881_0_0_1"/>
<organism evidence="1 2">
    <name type="scientific">Laccaria amethystina LaAM-08-1</name>
    <dbReference type="NCBI Taxonomy" id="1095629"/>
    <lineage>
        <taxon>Eukaryota</taxon>
        <taxon>Fungi</taxon>
        <taxon>Dikarya</taxon>
        <taxon>Basidiomycota</taxon>
        <taxon>Agaricomycotina</taxon>
        <taxon>Agaricomycetes</taxon>
        <taxon>Agaricomycetidae</taxon>
        <taxon>Agaricales</taxon>
        <taxon>Agaricineae</taxon>
        <taxon>Hydnangiaceae</taxon>
        <taxon>Laccaria</taxon>
    </lineage>
</organism>
<reference evidence="2" key="2">
    <citation type="submission" date="2015-01" db="EMBL/GenBank/DDBJ databases">
        <title>Evolutionary Origins and Diversification of the Mycorrhizal Mutualists.</title>
        <authorList>
            <consortium name="DOE Joint Genome Institute"/>
            <consortium name="Mycorrhizal Genomics Consortium"/>
            <person name="Kohler A."/>
            <person name="Kuo A."/>
            <person name="Nagy L.G."/>
            <person name="Floudas D."/>
            <person name="Copeland A."/>
            <person name="Barry K.W."/>
            <person name="Cichocki N."/>
            <person name="Veneault-Fourrey C."/>
            <person name="LaButti K."/>
            <person name="Lindquist E.A."/>
            <person name="Lipzen A."/>
            <person name="Lundell T."/>
            <person name="Morin E."/>
            <person name="Murat C."/>
            <person name="Riley R."/>
            <person name="Ohm R."/>
            <person name="Sun H."/>
            <person name="Tunlid A."/>
            <person name="Henrissat B."/>
            <person name="Grigoriev I.V."/>
            <person name="Hibbett D.S."/>
            <person name="Martin F."/>
        </authorList>
    </citation>
    <scope>NUCLEOTIDE SEQUENCE [LARGE SCALE GENOMIC DNA]</scope>
    <source>
        <strain evidence="2">LaAM-08-1</strain>
    </source>
</reference>
<dbReference type="EMBL" id="KN838554">
    <property type="protein sequence ID" value="KIK06169.1"/>
    <property type="molecule type" value="Genomic_DNA"/>
</dbReference>
<gene>
    <name evidence="1" type="ORF">K443DRAFT_674448</name>
</gene>
<evidence type="ECO:0000313" key="2">
    <source>
        <dbReference type="Proteomes" id="UP000054477"/>
    </source>
</evidence>
<proteinExistence type="predicted"/>
<reference evidence="1 2" key="1">
    <citation type="submission" date="2014-04" db="EMBL/GenBank/DDBJ databases">
        <authorList>
            <consortium name="DOE Joint Genome Institute"/>
            <person name="Kuo A."/>
            <person name="Kohler A."/>
            <person name="Nagy L.G."/>
            <person name="Floudas D."/>
            <person name="Copeland A."/>
            <person name="Barry K.W."/>
            <person name="Cichocki N."/>
            <person name="Veneault-Fourrey C."/>
            <person name="LaButti K."/>
            <person name="Lindquist E.A."/>
            <person name="Lipzen A."/>
            <person name="Lundell T."/>
            <person name="Morin E."/>
            <person name="Murat C."/>
            <person name="Sun H."/>
            <person name="Tunlid A."/>
            <person name="Henrissat B."/>
            <person name="Grigoriev I.V."/>
            <person name="Hibbett D.S."/>
            <person name="Martin F."/>
            <person name="Nordberg H.P."/>
            <person name="Cantor M.N."/>
            <person name="Hua S.X."/>
        </authorList>
    </citation>
    <scope>NUCLEOTIDE SEQUENCE [LARGE SCALE GENOMIC DNA]</scope>
    <source>
        <strain evidence="1 2">LaAM-08-1</strain>
    </source>
</reference>
<protein>
    <submittedName>
        <fullName evidence="1">Uncharacterized protein</fullName>
    </submittedName>
</protein>
<accession>A0A0C9XX17</accession>
<name>A0A0C9XX17_9AGAR</name>
<dbReference type="AlphaFoldDB" id="A0A0C9XX17"/>
<dbReference type="Proteomes" id="UP000054477">
    <property type="component" value="Unassembled WGS sequence"/>
</dbReference>
<keyword evidence="2" id="KW-1185">Reference proteome</keyword>